<dbReference type="Pfam" id="PF13508">
    <property type="entry name" value="Acetyltransf_7"/>
    <property type="match status" value="1"/>
</dbReference>
<dbReference type="Proteomes" id="UP000326202">
    <property type="component" value="Chromosome"/>
</dbReference>
<dbReference type="InterPro" id="IPR016181">
    <property type="entry name" value="Acyl_CoA_acyltransferase"/>
</dbReference>
<reference evidence="2 3" key="1">
    <citation type="submission" date="2019-08" db="EMBL/GenBank/DDBJ databases">
        <title>Hyperibacter terrae gen. nov., sp. nov. and Hyperibacter viscosus sp. nov., two new members in the family Rhodospirillaceae isolated from the rhizosphere of Hypericum perforatum.</title>
        <authorList>
            <person name="Noviana Z."/>
        </authorList>
    </citation>
    <scope>NUCLEOTIDE SEQUENCE [LARGE SCALE GENOMIC DNA]</scope>
    <source>
        <strain evidence="2 3">R5913</strain>
    </source>
</reference>
<dbReference type="AlphaFoldDB" id="A0A5J6MIP6"/>
<dbReference type="Gene3D" id="3.40.630.30">
    <property type="match status" value="1"/>
</dbReference>
<sequence length="115" mass="12835">MTEAGFDRSIRGEELWVAEVAAWASGPGPVRWQVAGLVSVFMPSQFVHSLFVDPAFHGLGLGSALLDRALYATGGRASLKCDERNRKGCSFYERRGWRASEWGWDPDGAWIRFSR</sequence>
<protein>
    <recommendedName>
        <fullName evidence="1">N-acetyltransferase domain-containing protein</fullName>
    </recommendedName>
</protein>
<accession>A0A5J6MIP6</accession>
<dbReference type="CDD" id="cd04301">
    <property type="entry name" value="NAT_SF"/>
    <property type="match status" value="1"/>
</dbReference>
<dbReference type="KEGG" id="htq:FRZ44_24130"/>
<dbReference type="InterPro" id="IPR000182">
    <property type="entry name" value="GNAT_dom"/>
</dbReference>
<dbReference type="SUPFAM" id="SSF55729">
    <property type="entry name" value="Acyl-CoA N-acyltransferases (Nat)"/>
    <property type="match status" value="1"/>
</dbReference>
<evidence type="ECO:0000313" key="2">
    <source>
        <dbReference type="EMBL" id="QEX17117.1"/>
    </source>
</evidence>
<dbReference type="PROSITE" id="PS51186">
    <property type="entry name" value="GNAT"/>
    <property type="match status" value="1"/>
</dbReference>
<dbReference type="RefSeq" id="WP_191908552.1">
    <property type="nucleotide sequence ID" value="NZ_CP042906.1"/>
</dbReference>
<organism evidence="2 3">
    <name type="scientific">Hypericibacter terrae</name>
    <dbReference type="NCBI Taxonomy" id="2602015"/>
    <lineage>
        <taxon>Bacteria</taxon>
        <taxon>Pseudomonadati</taxon>
        <taxon>Pseudomonadota</taxon>
        <taxon>Alphaproteobacteria</taxon>
        <taxon>Rhodospirillales</taxon>
        <taxon>Dongiaceae</taxon>
        <taxon>Hypericibacter</taxon>
    </lineage>
</organism>
<name>A0A5J6MIP6_9PROT</name>
<feature type="domain" description="N-acetyltransferase" evidence="1">
    <location>
        <begin position="1"/>
        <end position="115"/>
    </location>
</feature>
<gene>
    <name evidence="2" type="ORF">FRZ44_24130</name>
</gene>
<evidence type="ECO:0000313" key="3">
    <source>
        <dbReference type="Proteomes" id="UP000326202"/>
    </source>
</evidence>
<dbReference type="EMBL" id="CP042906">
    <property type="protein sequence ID" value="QEX17117.1"/>
    <property type="molecule type" value="Genomic_DNA"/>
</dbReference>
<keyword evidence="3" id="KW-1185">Reference proteome</keyword>
<dbReference type="GO" id="GO:0016747">
    <property type="term" value="F:acyltransferase activity, transferring groups other than amino-acyl groups"/>
    <property type="evidence" value="ECO:0007669"/>
    <property type="project" value="InterPro"/>
</dbReference>
<evidence type="ECO:0000259" key="1">
    <source>
        <dbReference type="PROSITE" id="PS51186"/>
    </source>
</evidence>
<proteinExistence type="predicted"/>